<evidence type="ECO:0000256" key="5">
    <source>
        <dbReference type="ARBA" id="ARBA00023136"/>
    </source>
</evidence>
<evidence type="ECO:0000256" key="1">
    <source>
        <dbReference type="ARBA" id="ARBA00004651"/>
    </source>
</evidence>
<dbReference type="Pfam" id="PF06081">
    <property type="entry name" value="ArAE_1"/>
    <property type="match status" value="1"/>
</dbReference>
<feature type="transmembrane region" description="Helical" evidence="6">
    <location>
        <begin position="112"/>
        <end position="129"/>
    </location>
</feature>
<feature type="transmembrane region" description="Helical" evidence="6">
    <location>
        <begin position="89"/>
        <end position="107"/>
    </location>
</feature>
<gene>
    <name evidence="7" type="ORF">SAMN03080599_00299</name>
</gene>
<keyword evidence="5 6" id="KW-0472">Membrane</keyword>
<feature type="transmembrane region" description="Helical" evidence="6">
    <location>
        <begin position="20"/>
        <end position="42"/>
    </location>
</feature>
<dbReference type="STRING" id="1120920.SAMN03080599_00299"/>
<keyword evidence="2" id="KW-1003">Cell membrane</keyword>
<dbReference type="OrthoDB" id="1653617at2"/>
<evidence type="ECO:0000313" key="7">
    <source>
        <dbReference type="EMBL" id="SCZ76555.1"/>
    </source>
</evidence>
<accession>A0A1G5RR43</accession>
<name>A0A1G5RR43_9FIRM</name>
<proteinExistence type="predicted"/>
<keyword evidence="8" id="KW-1185">Reference proteome</keyword>
<sequence length="165" mass="17902">MIDPRHPVYIPGLRNLKTALAVLIILILAKLLDYPAPMYASIAAVTTMQDSIAHSISYGKMRIMATVIGGLISILILYAISHIPVESNAVLLIPIGIILTILLCNIIHFKEASGLATVVFVIIMMQYTGDPYAYALIRTAETIVGIIIAFIINRCVVSPEPSESI</sequence>
<evidence type="ECO:0000313" key="8">
    <source>
        <dbReference type="Proteomes" id="UP000199208"/>
    </source>
</evidence>
<evidence type="ECO:0000256" key="2">
    <source>
        <dbReference type="ARBA" id="ARBA00022475"/>
    </source>
</evidence>
<dbReference type="Proteomes" id="UP000199208">
    <property type="component" value="Unassembled WGS sequence"/>
</dbReference>
<feature type="transmembrane region" description="Helical" evidence="6">
    <location>
        <begin position="135"/>
        <end position="157"/>
    </location>
</feature>
<dbReference type="RefSeq" id="WP_092589107.1">
    <property type="nucleotide sequence ID" value="NZ_FMWL01000001.1"/>
</dbReference>
<protein>
    <submittedName>
        <fullName evidence="7">Aromatic acid exporter family member 1</fullName>
    </submittedName>
</protein>
<evidence type="ECO:0000256" key="4">
    <source>
        <dbReference type="ARBA" id="ARBA00022989"/>
    </source>
</evidence>
<evidence type="ECO:0000256" key="6">
    <source>
        <dbReference type="SAM" id="Phobius"/>
    </source>
</evidence>
<dbReference type="EMBL" id="FMWL01000001">
    <property type="protein sequence ID" value="SCZ76555.1"/>
    <property type="molecule type" value="Genomic_DNA"/>
</dbReference>
<dbReference type="InterPro" id="IPR010343">
    <property type="entry name" value="ArAE_1"/>
</dbReference>
<reference evidence="7 8" key="1">
    <citation type="submission" date="2016-10" db="EMBL/GenBank/DDBJ databases">
        <authorList>
            <person name="de Groot N.N."/>
        </authorList>
    </citation>
    <scope>NUCLEOTIDE SEQUENCE [LARGE SCALE GENOMIC DNA]</scope>
    <source>
        <strain evidence="7 8">DSM 2784</strain>
    </source>
</reference>
<keyword evidence="3 6" id="KW-0812">Transmembrane</keyword>
<comment type="subcellular location">
    <subcellularLocation>
        <location evidence="1">Cell membrane</location>
        <topology evidence="1">Multi-pass membrane protein</topology>
    </subcellularLocation>
</comment>
<dbReference type="GO" id="GO:0005886">
    <property type="term" value="C:plasma membrane"/>
    <property type="evidence" value="ECO:0007669"/>
    <property type="project" value="UniProtKB-SubCell"/>
</dbReference>
<keyword evidence="4 6" id="KW-1133">Transmembrane helix</keyword>
<feature type="transmembrane region" description="Helical" evidence="6">
    <location>
        <begin position="63"/>
        <end position="83"/>
    </location>
</feature>
<dbReference type="AlphaFoldDB" id="A0A1G5RR43"/>
<evidence type="ECO:0000256" key="3">
    <source>
        <dbReference type="ARBA" id="ARBA00022692"/>
    </source>
</evidence>
<organism evidence="7 8">
    <name type="scientific">Acidaminobacter hydrogenoformans DSM 2784</name>
    <dbReference type="NCBI Taxonomy" id="1120920"/>
    <lineage>
        <taxon>Bacteria</taxon>
        <taxon>Bacillati</taxon>
        <taxon>Bacillota</taxon>
        <taxon>Clostridia</taxon>
        <taxon>Peptostreptococcales</taxon>
        <taxon>Acidaminobacteraceae</taxon>
        <taxon>Acidaminobacter</taxon>
    </lineage>
</organism>